<protein>
    <submittedName>
        <fullName evidence="2">Uncharacterized protein</fullName>
    </submittedName>
</protein>
<organism evidence="2">
    <name type="scientific">Cryptomonas curvata</name>
    <dbReference type="NCBI Taxonomy" id="233186"/>
    <lineage>
        <taxon>Eukaryota</taxon>
        <taxon>Cryptophyceae</taxon>
        <taxon>Cryptomonadales</taxon>
        <taxon>Cryptomonadaceae</taxon>
        <taxon>Cryptomonas</taxon>
    </lineage>
</organism>
<sequence length="290" mass="31744">MITFEIFAKLLQGQLRLMLSRLKPFPAQAALAYLHRLNELEGDLFPPALAYRCILGHALTTFARQKPAHAKSAKDQLIFRPDVPGRALMELLYRTMKPDYYVIAIRNGDLMAEINDMDALTSVFGLSPSRFDLRGEGLGLVEFHGPFVFKWIMYDTLEPWGPLSGSVSISVGSFTEYNRMGTDVIKSSKRHPDALRGGGIKAPAEKKARTTKASSDTGRTKQASKASAQAEDRRQRQAIRSKLLVGGSGTESTSTSDEFDDRDSSSRSPSCSDSQSGGELPAESLEAPGP</sequence>
<dbReference type="EMBL" id="HBEZ01051543">
    <property type="protein sequence ID" value="CAD8653594.1"/>
    <property type="molecule type" value="Transcribed_RNA"/>
</dbReference>
<accession>A0A7S0MWS9</accession>
<evidence type="ECO:0000256" key="1">
    <source>
        <dbReference type="SAM" id="MobiDB-lite"/>
    </source>
</evidence>
<evidence type="ECO:0000313" key="2">
    <source>
        <dbReference type="EMBL" id="CAD8653594.1"/>
    </source>
</evidence>
<name>A0A7S0MWS9_9CRYP</name>
<feature type="compositionally biased region" description="Polar residues" evidence="1">
    <location>
        <begin position="211"/>
        <end position="227"/>
    </location>
</feature>
<gene>
    <name evidence="2" type="ORF">CCUR1050_LOCUS28248</name>
</gene>
<dbReference type="AlphaFoldDB" id="A0A7S0MWS9"/>
<feature type="compositionally biased region" description="Low complexity" evidence="1">
    <location>
        <begin position="266"/>
        <end position="279"/>
    </location>
</feature>
<reference evidence="2" key="1">
    <citation type="submission" date="2021-01" db="EMBL/GenBank/DDBJ databases">
        <authorList>
            <person name="Corre E."/>
            <person name="Pelletier E."/>
            <person name="Niang G."/>
            <person name="Scheremetjew M."/>
            <person name="Finn R."/>
            <person name="Kale V."/>
            <person name="Holt S."/>
            <person name="Cochrane G."/>
            <person name="Meng A."/>
            <person name="Brown T."/>
            <person name="Cohen L."/>
        </authorList>
    </citation>
    <scope>NUCLEOTIDE SEQUENCE</scope>
    <source>
        <strain evidence="2">CCAP979/52</strain>
    </source>
</reference>
<proteinExistence type="predicted"/>
<feature type="region of interest" description="Disordered" evidence="1">
    <location>
        <begin position="185"/>
        <end position="290"/>
    </location>
</feature>